<evidence type="ECO:0000256" key="1">
    <source>
        <dbReference type="SAM" id="Phobius"/>
    </source>
</evidence>
<dbReference type="AlphaFoldDB" id="A0ABD5P701"/>
<feature type="transmembrane region" description="Helical" evidence="1">
    <location>
        <begin position="41"/>
        <end position="59"/>
    </location>
</feature>
<keyword evidence="1" id="KW-0812">Transmembrane</keyword>
<dbReference type="Proteomes" id="UP001595921">
    <property type="component" value="Unassembled WGS sequence"/>
</dbReference>
<gene>
    <name evidence="2" type="ORF">ACFO0N_01540</name>
</gene>
<keyword evidence="1" id="KW-0472">Membrane</keyword>
<proteinExistence type="predicted"/>
<evidence type="ECO:0000313" key="2">
    <source>
        <dbReference type="EMBL" id="MFC4356625.1"/>
    </source>
</evidence>
<dbReference type="RefSeq" id="WP_267625062.1">
    <property type="nucleotide sequence ID" value="NZ_JAODIW010000010.1"/>
</dbReference>
<comment type="caution">
    <text evidence="2">The sequence shown here is derived from an EMBL/GenBank/DDBJ whole genome shotgun (WGS) entry which is preliminary data.</text>
</comment>
<feature type="transmembrane region" description="Helical" evidence="1">
    <location>
        <begin position="18"/>
        <end position="35"/>
    </location>
</feature>
<protein>
    <recommendedName>
        <fullName evidence="4">Sensor histidine kinase</fullName>
    </recommendedName>
</protein>
<evidence type="ECO:0000313" key="3">
    <source>
        <dbReference type="Proteomes" id="UP001595921"/>
    </source>
</evidence>
<accession>A0ABD5P701</accession>
<name>A0ABD5P701_9EURY</name>
<reference evidence="2 3" key="1">
    <citation type="journal article" date="2019" name="Int. J. Syst. Evol. Microbiol.">
        <title>The Global Catalogue of Microorganisms (GCM) 10K type strain sequencing project: providing services to taxonomists for standard genome sequencing and annotation.</title>
        <authorList>
            <consortium name="The Broad Institute Genomics Platform"/>
            <consortium name="The Broad Institute Genome Sequencing Center for Infectious Disease"/>
            <person name="Wu L."/>
            <person name="Ma J."/>
        </authorList>
    </citation>
    <scope>NUCLEOTIDE SEQUENCE [LARGE SCALE GENOMIC DNA]</scope>
    <source>
        <strain evidence="2 3">CGMCC 1.12553</strain>
    </source>
</reference>
<organism evidence="2 3">
    <name type="scientific">Halobium salinum</name>
    <dbReference type="NCBI Taxonomy" id="1364940"/>
    <lineage>
        <taxon>Archaea</taxon>
        <taxon>Methanobacteriati</taxon>
        <taxon>Methanobacteriota</taxon>
        <taxon>Stenosarchaea group</taxon>
        <taxon>Halobacteria</taxon>
        <taxon>Halobacteriales</taxon>
        <taxon>Haloferacaceae</taxon>
        <taxon>Halobium</taxon>
    </lineage>
</organism>
<keyword evidence="3" id="KW-1185">Reference proteome</keyword>
<dbReference type="EMBL" id="JBHSDS010000002">
    <property type="protein sequence ID" value="MFC4356625.1"/>
    <property type="molecule type" value="Genomic_DNA"/>
</dbReference>
<evidence type="ECO:0008006" key="4">
    <source>
        <dbReference type="Google" id="ProtNLM"/>
    </source>
</evidence>
<sequence>MRGPDTPTGTVHSFRETVLAWTLLFAAVNAVLLAVSYPLLVAAVVVAATLTAAATVLVVDGRRRAGRTRTVCLDRVGVCVEA</sequence>
<keyword evidence="1" id="KW-1133">Transmembrane helix</keyword>